<accession>A0AAV1LKZ8</accession>
<evidence type="ECO:0000256" key="1">
    <source>
        <dbReference type="SAM" id="Phobius"/>
    </source>
</evidence>
<sequence length="253" mass="28668">MYLSCEDTKTRNSKCFKVKMRIMVLLFIFWITCNEDIVVLILARGGSKGIPLKNLQTVGGLSLVARSILTAKKAGLLNITVSTDHPLIALEALKYGASVFRRSSITASHFAPSIWGVEEFAHSMPLAKIIVLLQATSPFLQYSDIREALRKLQHPRPYDCVFSVIRSYKLRWKFMNGSLIPINFNYDSRPRRQDWNGELIETGAFYISRVEIIKQGLLQNKNCTVLEVSTEESLEVDSYYDLQLANALLTILT</sequence>
<comment type="caution">
    <text evidence="2">The sequence shown here is derived from an EMBL/GenBank/DDBJ whole genome shotgun (WGS) entry which is preliminary data.</text>
</comment>
<dbReference type="Gene3D" id="3.90.550.10">
    <property type="entry name" value="Spore Coat Polysaccharide Biosynthesis Protein SpsA, Chain A"/>
    <property type="match status" value="1"/>
</dbReference>
<dbReference type="Proteomes" id="UP001314205">
    <property type="component" value="Unassembled WGS sequence"/>
</dbReference>
<keyword evidence="3" id="KW-1185">Reference proteome</keyword>
<protein>
    <recommendedName>
        <fullName evidence="4">N-acylneuraminate cytidylyltransferase</fullName>
    </recommendedName>
</protein>
<dbReference type="Pfam" id="PF02348">
    <property type="entry name" value="CTP_transf_3"/>
    <property type="match status" value="1"/>
</dbReference>
<dbReference type="InterPro" id="IPR050793">
    <property type="entry name" value="CMP-NeuNAc_synthase"/>
</dbReference>
<proteinExistence type="predicted"/>
<dbReference type="EMBL" id="CAVLGL010000093">
    <property type="protein sequence ID" value="CAK1595814.1"/>
    <property type="molecule type" value="Genomic_DNA"/>
</dbReference>
<dbReference type="InterPro" id="IPR003329">
    <property type="entry name" value="Cytidylyl_trans"/>
</dbReference>
<dbReference type="PANTHER" id="PTHR21485:SF3">
    <property type="entry name" value="N-ACYLNEURAMINATE CYTIDYLYLTRANSFERASE"/>
    <property type="match status" value="1"/>
</dbReference>
<reference evidence="2 3" key="1">
    <citation type="submission" date="2023-11" db="EMBL/GenBank/DDBJ databases">
        <authorList>
            <person name="Hedman E."/>
            <person name="Englund M."/>
            <person name="Stromberg M."/>
            <person name="Nyberg Akerstrom W."/>
            <person name="Nylinder S."/>
            <person name="Jareborg N."/>
            <person name="Kallberg Y."/>
            <person name="Kronander E."/>
        </authorList>
    </citation>
    <scope>NUCLEOTIDE SEQUENCE [LARGE SCALE GENOMIC DNA]</scope>
</reference>
<evidence type="ECO:0000313" key="3">
    <source>
        <dbReference type="Proteomes" id="UP001314205"/>
    </source>
</evidence>
<name>A0AAV1LKZ8_9NEOP</name>
<dbReference type="GO" id="GO:0008781">
    <property type="term" value="F:N-acylneuraminate cytidylyltransferase activity"/>
    <property type="evidence" value="ECO:0007669"/>
    <property type="project" value="TreeGrafter"/>
</dbReference>
<keyword evidence="1" id="KW-1133">Transmembrane helix</keyword>
<feature type="transmembrane region" description="Helical" evidence="1">
    <location>
        <begin position="20"/>
        <end position="43"/>
    </location>
</feature>
<evidence type="ECO:0008006" key="4">
    <source>
        <dbReference type="Google" id="ProtNLM"/>
    </source>
</evidence>
<dbReference type="AlphaFoldDB" id="A0AAV1LKZ8"/>
<keyword evidence="1" id="KW-0472">Membrane</keyword>
<dbReference type="PANTHER" id="PTHR21485">
    <property type="entry name" value="HAD SUPERFAMILY MEMBERS CMAS AND KDSC"/>
    <property type="match status" value="1"/>
</dbReference>
<organism evidence="2 3">
    <name type="scientific">Parnassius mnemosyne</name>
    <name type="common">clouded apollo</name>
    <dbReference type="NCBI Taxonomy" id="213953"/>
    <lineage>
        <taxon>Eukaryota</taxon>
        <taxon>Metazoa</taxon>
        <taxon>Ecdysozoa</taxon>
        <taxon>Arthropoda</taxon>
        <taxon>Hexapoda</taxon>
        <taxon>Insecta</taxon>
        <taxon>Pterygota</taxon>
        <taxon>Neoptera</taxon>
        <taxon>Endopterygota</taxon>
        <taxon>Lepidoptera</taxon>
        <taxon>Glossata</taxon>
        <taxon>Ditrysia</taxon>
        <taxon>Papilionoidea</taxon>
        <taxon>Papilionidae</taxon>
        <taxon>Parnassiinae</taxon>
        <taxon>Parnassini</taxon>
        <taxon>Parnassius</taxon>
        <taxon>Driopa</taxon>
    </lineage>
</organism>
<dbReference type="SUPFAM" id="SSF53448">
    <property type="entry name" value="Nucleotide-diphospho-sugar transferases"/>
    <property type="match status" value="1"/>
</dbReference>
<dbReference type="InterPro" id="IPR029044">
    <property type="entry name" value="Nucleotide-diphossugar_trans"/>
</dbReference>
<evidence type="ECO:0000313" key="2">
    <source>
        <dbReference type="EMBL" id="CAK1595814.1"/>
    </source>
</evidence>
<gene>
    <name evidence="2" type="ORF">PARMNEM_LOCUS15240</name>
</gene>
<keyword evidence="1" id="KW-0812">Transmembrane</keyword>
<dbReference type="CDD" id="cd02513">
    <property type="entry name" value="CMP-NeuAc_Synthase"/>
    <property type="match status" value="1"/>
</dbReference>